<dbReference type="PANTHER" id="PTHR43124:SF3">
    <property type="entry name" value="CHLORAMPHENICOL EFFLUX PUMP RV0191"/>
    <property type="match status" value="1"/>
</dbReference>
<sequence length="417" mass="44439">MSVAKLHRPMNRCPPILLKRNSPFNVVGAGLLIVAATYGLSRYTYGLFVPAIRQDFMLDQATVGAIGSASYLGYLLATLVSPFLVRRFGARLPILLGGATATLGMSLIGLANNPIWLALGVTLAGCSPGLAYPPLSDAIKQLCSAEKQSRYYAIINSGTSFGVMVSGPLALFAGPRWQLAWLCFAFIALIATLWNLFIMPGHASEADDQERAGKERTDDTRTGHEPMRVLLRRKLKDRAVCRLLLGALLFGLVTSVYWTFSVDLIAGENDLPDAGRVMFWMVVGIAGVAGGLAGELVTRFGLARVLQWASLAIAASIAILTMASGDMLVLTLSAVVFGAMFILITALYGIWSVTCFPEAPSAGFGLTFFLISAGQLISPTLAGVGAKLWDMAGVFQVTAVLCLGLLLLLPAQDIRSM</sequence>
<evidence type="ECO:0000256" key="5">
    <source>
        <dbReference type="ARBA" id="ARBA00023136"/>
    </source>
</evidence>
<dbReference type="EMBL" id="JABFTV010000001">
    <property type="protein sequence ID" value="MCE8022751.1"/>
    <property type="molecule type" value="Genomic_DNA"/>
</dbReference>
<comment type="subcellular location">
    <subcellularLocation>
        <location evidence="1">Cell membrane</location>
        <topology evidence="1">Multi-pass membrane protein</topology>
    </subcellularLocation>
</comment>
<feature type="transmembrane region" description="Helical" evidence="6">
    <location>
        <begin position="305"/>
        <end position="323"/>
    </location>
</feature>
<reference evidence="8 9" key="1">
    <citation type="journal article" date="2021" name="Front. Microbiol.">
        <title>Aerobic Denitrification and Heterotrophic Sulfur Oxidation in the Genus Halomonas Revealed by Six Novel Species Characterizations and Genome-Based Analysis.</title>
        <authorList>
            <person name="Wang L."/>
            <person name="Shao Z."/>
        </authorList>
    </citation>
    <scope>NUCLEOTIDE SEQUENCE [LARGE SCALE GENOMIC DNA]</scope>
    <source>
        <strain evidence="8 9">MCCC 1A11058</strain>
    </source>
</reference>
<evidence type="ECO:0000259" key="7">
    <source>
        <dbReference type="PROSITE" id="PS50850"/>
    </source>
</evidence>
<keyword evidence="2" id="KW-1003">Cell membrane</keyword>
<evidence type="ECO:0000256" key="3">
    <source>
        <dbReference type="ARBA" id="ARBA00022692"/>
    </source>
</evidence>
<feature type="transmembrane region" description="Helical" evidence="6">
    <location>
        <begin position="329"/>
        <end position="351"/>
    </location>
</feature>
<name>A0ABS9ALR1_9GAMM</name>
<feature type="domain" description="Major facilitator superfamily (MFS) profile" evidence="7">
    <location>
        <begin position="23"/>
        <end position="417"/>
    </location>
</feature>
<evidence type="ECO:0000313" key="8">
    <source>
        <dbReference type="EMBL" id="MCE8022751.1"/>
    </source>
</evidence>
<proteinExistence type="predicted"/>
<feature type="transmembrane region" description="Helical" evidence="6">
    <location>
        <begin position="239"/>
        <end position="258"/>
    </location>
</feature>
<dbReference type="PROSITE" id="PS50850">
    <property type="entry name" value="MFS"/>
    <property type="match status" value="1"/>
</dbReference>
<dbReference type="Proteomes" id="UP001320272">
    <property type="component" value="Unassembled WGS sequence"/>
</dbReference>
<feature type="transmembrane region" description="Helical" evidence="6">
    <location>
        <begin position="153"/>
        <end position="173"/>
    </location>
</feature>
<dbReference type="InterPro" id="IPR011701">
    <property type="entry name" value="MFS"/>
</dbReference>
<keyword evidence="9" id="KW-1185">Reference proteome</keyword>
<evidence type="ECO:0000256" key="1">
    <source>
        <dbReference type="ARBA" id="ARBA00004651"/>
    </source>
</evidence>
<keyword evidence="4 6" id="KW-1133">Transmembrane helix</keyword>
<evidence type="ECO:0000256" key="6">
    <source>
        <dbReference type="SAM" id="Phobius"/>
    </source>
</evidence>
<organism evidence="8 9">
    <name type="scientific">Billgrantia aerodenitrificans</name>
    <dbReference type="NCBI Taxonomy" id="2733483"/>
    <lineage>
        <taxon>Bacteria</taxon>
        <taxon>Pseudomonadati</taxon>
        <taxon>Pseudomonadota</taxon>
        <taxon>Gammaproteobacteria</taxon>
        <taxon>Oceanospirillales</taxon>
        <taxon>Halomonadaceae</taxon>
        <taxon>Billgrantia</taxon>
    </lineage>
</organism>
<dbReference type="InterPro" id="IPR020846">
    <property type="entry name" value="MFS_dom"/>
</dbReference>
<keyword evidence="5 6" id="KW-0472">Membrane</keyword>
<accession>A0ABS9ALR1</accession>
<feature type="transmembrane region" description="Helical" evidence="6">
    <location>
        <begin position="61"/>
        <end position="85"/>
    </location>
</feature>
<feature type="transmembrane region" description="Helical" evidence="6">
    <location>
        <begin position="363"/>
        <end position="382"/>
    </location>
</feature>
<protein>
    <submittedName>
        <fullName evidence="8">MFS transporter</fullName>
    </submittedName>
</protein>
<keyword evidence="3 6" id="KW-0812">Transmembrane</keyword>
<dbReference type="PANTHER" id="PTHR43124">
    <property type="entry name" value="PURINE EFFLUX PUMP PBUE"/>
    <property type="match status" value="1"/>
</dbReference>
<comment type="caution">
    <text evidence="8">The sequence shown here is derived from an EMBL/GenBank/DDBJ whole genome shotgun (WGS) entry which is preliminary data.</text>
</comment>
<dbReference type="InterPro" id="IPR050189">
    <property type="entry name" value="MFS_Efflux_Transporters"/>
</dbReference>
<gene>
    <name evidence="8" type="ORF">HOP59_01195</name>
</gene>
<feature type="transmembrane region" description="Helical" evidence="6">
    <location>
        <begin position="21"/>
        <end position="41"/>
    </location>
</feature>
<dbReference type="RefSeq" id="WP_234252489.1">
    <property type="nucleotide sequence ID" value="NZ_JABFTV010000001.1"/>
</dbReference>
<feature type="transmembrane region" description="Helical" evidence="6">
    <location>
        <begin position="278"/>
        <end position="298"/>
    </location>
</feature>
<evidence type="ECO:0000313" key="9">
    <source>
        <dbReference type="Proteomes" id="UP001320272"/>
    </source>
</evidence>
<dbReference type="SUPFAM" id="SSF103473">
    <property type="entry name" value="MFS general substrate transporter"/>
    <property type="match status" value="1"/>
</dbReference>
<feature type="transmembrane region" description="Helical" evidence="6">
    <location>
        <begin position="92"/>
        <end position="109"/>
    </location>
</feature>
<feature type="transmembrane region" description="Helical" evidence="6">
    <location>
        <begin position="179"/>
        <end position="198"/>
    </location>
</feature>
<dbReference type="CDD" id="cd06174">
    <property type="entry name" value="MFS"/>
    <property type="match status" value="1"/>
</dbReference>
<evidence type="ECO:0000256" key="2">
    <source>
        <dbReference type="ARBA" id="ARBA00022475"/>
    </source>
</evidence>
<dbReference type="Gene3D" id="1.20.1250.20">
    <property type="entry name" value="MFS general substrate transporter like domains"/>
    <property type="match status" value="1"/>
</dbReference>
<feature type="transmembrane region" description="Helical" evidence="6">
    <location>
        <begin position="115"/>
        <end position="132"/>
    </location>
</feature>
<dbReference type="Pfam" id="PF07690">
    <property type="entry name" value="MFS_1"/>
    <property type="match status" value="1"/>
</dbReference>
<evidence type="ECO:0000256" key="4">
    <source>
        <dbReference type="ARBA" id="ARBA00022989"/>
    </source>
</evidence>
<feature type="transmembrane region" description="Helical" evidence="6">
    <location>
        <begin position="388"/>
        <end position="409"/>
    </location>
</feature>
<dbReference type="InterPro" id="IPR036259">
    <property type="entry name" value="MFS_trans_sf"/>
</dbReference>